<dbReference type="Proteomes" id="UP000262607">
    <property type="component" value="Chromosome"/>
</dbReference>
<comment type="subcellular location">
    <subcellularLocation>
        <location evidence="5">Cytoplasm</location>
    </subcellularLocation>
</comment>
<keyword evidence="5" id="KW-0963">Cytoplasm</keyword>
<proteinExistence type="inferred from homology"/>
<dbReference type="SUPFAM" id="SSF54713">
    <property type="entry name" value="Elongation factor Ts (EF-Ts), dimerisation domain"/>
    <property type="match status" value="1"/>
</dbReference>
<dbReference type="NCBIfam" id="TIGR00116">
    <property type="entry name" value="tsf"/>
    <property type="match status" value="1"/>
</dbReference>
<keyword evidence="4 5" id="KW-0648">Protein biosynthesis</keyword>
<dbReference type="Gene3D" id="3.30.479.20">
    <property type="entry name" value="Elongation factor Ts, dimerisation domain"/>
    <property type="match status" value="2"/>
</dbReference>
<dbReference type="FunFam" id="1.10.8.10:FF:000001">
    <property type="entry name" value="Elongation factor Ts"/>
    <property type="match status" value="1"/>
</dbReference>
<gene>
    <name evidence="5 7" type="primary">tsf</name>
    <name evidence="7" type="ORF">CPU2_383</name>
</gene>
<dbReference type="Gene3D" id="1.10.286.20">
    <property type="match status" value="1"/>
</dbReference>
<dbReference type="GO" id="GO:0005737">
    <property type="term" value="C:cytoplasm"/>
    <property type="evidence" value="ECO:0007669"/>
    <property type="project" value="UniProtKB-SubCell"/>
</dbReference>
<dbReference type="PANTHER" id="PTHR11741">
    <property type="entry name" value="ELONGATION FACTOR TS"/>
    <property type="match status" value="1"/>
</dbReference>
<evidence type="ECO:0000259" key="6">
    <source>
        <dbReference type="Pfam" id="PF00889"/>
    </source>
</evidence>
<dbReference type="HAMAP" id="MF_00050">
    <property type="entry name" value="EF_Ts"/>
    <property type="match status" value="1"/>
</dbReference>
<evidence type="ECO:0000256" key="1">
    <source>
        <dbReference type="ARBA" id="ARBA00005532"/>
    </source>
</evidence>
<evidence type="ECO:0000313" key="8">
    <source>
        <dbReference type="Proteomes" id="UP000262607"/>
    </source>
</evidence>
<name>A0AAD1FRD6_9FLAO</name>
<dbReference type="PANTHER" id="PTHR11741:SF0">
    <property type="entry name" value="ELONGATION FACTOR TS, MITOCHONDRIAL"/>
    <property type="match status" value="1"/>
</dbReference>
<dbReference type="Pfam" id="PF00889">
    <property type="entry name" value="EF_TS"/>
    <property type="match status" value="1"/>
</dbReference>
<dbReference type="AlphaFoldDB" id="A0AAD1FRD6"/>
<dbReference type="GeneID" id="66556686"/>
<keyword evidence="3 5" id="KW-0251">Elongation factor</keyword>
<feature type="region of interest" description="Involved in Mg(2+) ion dislocation from EF-Tu" evidence="5">
    <location>
        <begin position="81"/>
        <end position="84"/>
    </location>
</feature>
<dbReference type="SUPFAM" id="SSF46934">
    <property type="entry name" value="UBA-like"/>
    <property type="match status" value="1"/>
</dbReference>
<sequence>MKISISQIYKLRKITGIGIMDCKIALTKTNGNFEKAIDFLRKKGEKIAINRASLKIKEGAIISCINVDQTSGIIIGLSCETDFLSKSSDFLNFLSKLSDKSFLYNTKEDFLSSSYHGKSIREMIFEKISVFNEKLELKIFEKINSPFVINYTHNHKIASLVGFSSKIQKSIAKNIAMHITAMNPIAIDKKEIPENLMQKELEIIRFQIEKEKKTDQIKEKMIFGKIKKFIMENTLLNQKYIKDNNITIQEYMNRSFSKKIKINSYKRISIF</sequence>
<comment type="function">
    <text evidence="5">Associates with the EF-Tu.GDP complex and induces the exchange of GDP to GTP. It remains bound to the aminoacyl-tRNA.EF-Tu.GTP complex up to the GTP hydrolysis stage on the ribosome.</text>
</comment>
<dbReference type="GO" id="GO:0003746">
    <property type="term" value="F:translation elongation factor activity"/>
    <property type="evidence" value="ECO:0007669"/>
    <property type="project" value="UniProtKB-UniRule"/>
</dbReference>
<dbReference type="InterPro" id="IPR001816">
    <property type="entry name" value="Transl_elong_EFTs/EF1B"/>
</dbReference>
<evidence type="ECO:0000256" key="4">
    <source>
        <dbReference type="ARBA" id="ARBA00022917"/>
    </source>
</evidence>
<dbReference type="Gene3D" id="1.10.8.10">
    <property type="entry name" value="DNA helicase RuvA subunit, C-terminal domain"/>
    <property type="match status" value="1"/>
</dbReference>
<dbReference type="InterPro" id="IPR036402">
    <property type="entry name" value="EF-Ts_dimer_sf"/>
</dbReference>
<protein>
    <recommendedName>
        <fullName evidence="2 5">Elongation factor Ts</fullName>
        <shortName evidence="5">EF-Ts</shortName>
    </recommendedName>
</protein>
<comment type="similarity">
    <text evidence="1 5">Belongs to the EF-Ts family.</text>
</comment>
<accession>A0AAD1FRD6</accession>
<evidence type="ECO:0000256" key="2">
    <source>
        <dbReference type="ARBA" id="ARBA00016956"/>
    </source>
</evidence>
<dbReference type="CDD" id="cd14275">
    <property type="entry name" value="UBA_EF-Ts"/>
    <property type="match status" value="1"/>
</dbReference>
<dbReference type="EMBL" id="AP014610">
    <property type="protein sequence ID" value="BBA17875.1"/>
    <property type="molecule type" value="Genomic_DNA"/>
</dbReference>
<reference evidence="7 8" key="1">
    <citation type="submission" date="2014-06" db="EMBL/GenBank/DDBJ databases">
        <title>Genome sequence of the intracellular symbiont Blattabacterium cuenoti, strain CPU2 from the wood feeding cockroach Cryptocercus punctulatus.</title>
        <authorList>
            <person name="Kinjo Y."/>
            <person name="Ohkuma M."/>
            <person name="Tokuda G."/>
        </authorList>
    </citation>
    <scope>NUCLEOTIDE SEQUENCE [LARGE SCALE GENOMIC DNA]</scope>
    <source>
        <strain evidence="7 8">CPU2</strain>
    </source>
</reference>
<dbReference type="InterPro" id="IPR014039">
    <property type="entry name" value="Transl_elong_EFTs/EF1B_dimer"/>
</dbReference>
<dbReference type="InterPro" id="IPR009060">
    <property type="entry name" value="UBA-like_sf"/>
</dbReference>
<organism evidence="7 8">
    <name type="scientific">Blattabacterium punctulatus CPU2</name>
    <dbReference type="NCBI Taxonomy" id="1457032"/>
    <lineage>
        <taxon>Bacteria</taxon>
        <taxon>Pseudomonadati</taxon>
        <taxon>Bacteroidota</taxon>
        <taxon>Flavobacteriia</taxon>
        <taxon>Flavobacteriales</taxon>
        <taxon>Blattabacteriaceae</taxon>
        <taxon>Blattabacterium</taxon>
    </lineage>
</organism>
<dbReference type="RefSeq" id="WP_110548645.1">
    <property type="nucleotide sequence ID" value="NZ_AP014610.1"/>
</dbReference>
<evidence type="ECO:0000313" key="7">
    <source>
        <dbReference type="EMBL" id="BBA17875.1"/>
    </source>
</evidence>
<evidence type="ECO:0000256" key="3">
    <source>
        <dbReference type="ARBA" id="ARBA00022768"/>
    </source>
</evidence>
<evidence type="ECO:0000256" key="5">
    <source>
        <dbReference type="HAMAP-Rule" id="MF_00050"/>
    </source>
</evidence>
<feature type="domain" description="Translation elongation factor EFTs/EF1B dimerisation" evidence="6">
    <location>
        <begin position="72"/>
        <end position="267"/>
    </location>
</feature>